<feature type="transmembrane region" description="Helical" evidence="1">
    <location>
        <begin position="53"/>
        <end position="70"/>
    </location>
</feature>
<dbReference type="GO" id="GO:0006508">
    <property type="term" value="P:proteolysis"/>
    <property type="evidence" value="ECO:0007669"/>
    <property type="project" value="UniProtKB-KW"/>
</dbReference>
<gene>
    <name evidence="3" type="ordered locus">Dde_0824</name>
</gene>
<keyword evidence="3" id="KW-0378">Hydrolase</keyword>
<dbReference type="RefSeq" id="WP_011366885.1">
    <property type="nucleotide sequence ID" value="NC_007519.1"/>
</dbReference>
<evidence type="ECO:0000313" key="3">
    <source>
        <dbReference type="EMBL" id="ABB37625.1"/>
    </source>
</evidence>
<evidence type="ECO:0000313" key="4">
    <source>
        <dbReference type="Proteomes" id="UP000002710"/>
    </source>
</evidence>
<dbReference type="HOGENOM" id="CLU_078735_0_0_7"/>
<dbReference type="InterPro" id="IPR003675">
    <property type="entry name" value="Rce1/LyrA-like_dom"/>
</dbReference>
<feature type="domain" description="CAAX prenyl protease 2/Lysostaphin resistance protein A-like" evidence="2">
    <location>
        <begin position="136"/>
        <end position="228"/>
    </location>
</feature>
<keyword evidence="1" id="KW-0812">Transmembrane</keyword>
<name>Q314M1_OLEA2</name>
<feature type="transmembrane region" description="Helical" evidence="1">
    <location>
        <begin position="91"/>
        <end position="108"/>
    </location>
</feature>
<keyword evidence="4" id="KW-1185">Reference proteome</keyword>
<keyword evidence="1" id="KW-0472">Membrane</keyword>
<feature type="transmembrane region" description="Helical" evidence="1">
    <location>
        <begin position="194"/>
        <end position="211"/>
    </location>
</feature>
<dbReference type="EMBL" id="CP000112">
    <property type="protein sequence ID" value="ABB37625.1"/>
    <property type="molecule type" value="Genomic_DNA"/>
</dbReference>
<dbReference type="GO" id="GO:0004175">
    <property type="term" value="F:endopeptidase activity"/>
    <property type="evidence" value="ECO:0007669"/>
    <property type="project" value="UniProtKB-ARBA"/>
</dbReference>
<accession>Q314M1</accession>
<dbReference type="Proteomes" id="UP000002710">
    <property type="component" value="Chromosome"/>
</dbReference>
<dbReference type="STRING" id="207559.Dde_0824"/>
<proteinExistence type="predicted"/>
<evidence type="ECO:0000259" key="2">
    <source>
        <dbReference type="Pfam" id="PF02517"/>
    </source>
</evidence>
<dbReference type="NCBIfam" id="TIGR03008">
    <property type="entry name" value="pepcterm_CAAX"/>
    <property type="match status" value="1"/>
</dbReference>
<dbReference type="KEGG" id="dde:Dde_0824"/>
<feature type="transmembrane region" description="Helical" evidence="1">
    <location>
        <begin position="223"/>
        <end position="241"/>
    </location>
</feature>
<sequence length="242" mass="26304">MTPSHNRPRTAGGLHDILPRILPFCCYMVFIAAREVSVLFSGMSDKLTDTVSFIYPVQIAIVVAALCYAVPRCPELSLRDVGLSGSRGRNTLFSAATGVAVFAIWIHLDLPWARIGTPAGFSPDIAEPGLPRNALLAVRLAGATLVVPVMEELFWRSFLIRYIRKPDFTSVPAGSLHWPSFCAVALLFGLEHHLVVAGTIAGIAYNIVLIRTGSIMQCVLSHAVTNGMLGVWVILTGSWSFW</sequence>
<keyword evidence="3" id="KW-0645">Protease</keyword>
<protein>
    <submittedName>
        <fullName evidence="3">CAAX prenyl protease-related protein</fullName>
    </submittedName>
</protein>
<dbReference type="InterPro" id="IPR014346">
    <property type="entry name" value="Prenyl_protease-related"/>
</dbReference>
<dbReference type="Pfam" id="PF02517">
    <property type="entry name" value="Rce1-like"/>
    <property type="match status" value="1"/>
</dbReference>
<organism evidence="3 4">
    <name type="scientific">Oleidesulfovibrio alaskensis (strain ATCC BAA-1058 / DSM 17464 / G20)</name>
    <name type="common">Desulfovibrio alaskensis</name>
    <dbReference type="NCBI Taxonomy" id="207559"/>
    <lineage>
        <taxon>Bacteria</taxon>
        <taxon>Pseudomonadati</taxon>
        <taxon>Thermodesulfobacteriota</taxon>
        <taxon>Desulfovibrionia</taxon>
        <taxon>Desulfovibrionales</taxon>
        <taxon>Desulfovibrionaceae</taxon>
        <taxon>Oleidesulfovibrio</taxon>
    </lineage>
</organism>
<reference evidence="3 4" key="1">
    <citation type="journal article" date="2011" name="J. Bacteriol.">
        <title>Complete genome sequence and updated annotation of Desulfovibrio alaskensis G20.</title>
        <authorList>
            <person name="Hauser L.J."/>
            <person name="Land M.L."/>
            <person name="Brown S.D."/>
            <person name="Larimer F."/>
            <person name="Keller K.L."/>
            <person name="Rapp-Giles B.J."/>
            <person name="Price M.N."/>
            <person name="Lin M."/>
            <person name="Bruce D.C."/>
            <person name="Detter J.C."/>
            <person name="Tapia R."/>
            <person name="Han C.S."/>
            <person name="Goodwin L.A."/>
            <person name="Cheng J.F."/>
            <person name="Pitluck S."/>
            <person name="Copeland A."/>
            <person name="Lucas S."/>
            <person name="Nolan M."/>
            <person name="Lapidus A.L."/>
            <person name="Palumbo A.V."/>
            <person name="Wall J.D."/>
        </authorList>
    </citation>
    <scope>NUCLEOTIDE SEQUENCE [LARGE SCALE GENOMIC DNA]</scope>
    <source>
        <strain evidence="4">ATCC BAA 1058 / DSM 17464 / G20</strain>
    </source>
</reference>
<feature type="transmembrane region" description="Helical" evidence="1">
    <location>
        <begin position="21"/>
        <end position="41"/>
    </location>
</feature>
<evidence type="ECO:0000256" key="1">
    <source>
        <dbReference type="SAM" id="Phobius"/>
    </source>
</evidence>
<keyword evidence="1" id="KW-1133">Transmembrane helix</keyword>
<dbReference type="GO" id="GO:0080120">
    <property type="term" value="P:CAAX-box protein maturation"/>
    <property type="evidence" value="ECO:0007669"/>
    <property type="project" value="UniProtKB-ARBA"/>
</dbReference>
<dbReference type="AlphaFoldDB" id="Q314M1"/>
<dbReference type="eggNOG" id="COG1266">
    <property type="taxonomic scope" value="Bacteria"/>
</dbReference>